<evidence type="ECO:0000256" key="8">
    <source>
        <dbReference type="ARBA" id="ARBA00022723"/>
    </source>
</evidence>
<dbReference type="GO" id="GO:0051537">
    <property type="term" value="F:2 iron, 2 sulfur cluster binding"/>
    <property type="evidence" value="ECO:0007669"/>
    <property type="project" value="UniProtKB-KW"/>
</dbReference>
<keyword evidence="6 15" id="KW-0285">Flavoprotein</keyword>
<feature type="binding site" evidence="16">
    <location>
        <position position="630"/>
    </location>
    <ligand>
        <name>[4Fe-4S] cluster</name>
        <dbReference type="ChEBI" id="CHEBI:49883"/>
    </ligand>
</feature>
<dbReference type="FunFam" id="3.50.50.60:FF:000033">
    <property type="entry name" value="Nitrite reductase [NAD(P)H], large subunit"/>
    <property type="match status" value="1"/>
</dbReference>
<dbReference type="InterPro" id="IPR041575">
    <property type="entry name" value="Rubredoxin_C"/>
</dbReference>
<evidence type="ECO:0000259" key="19">
    <source>
        <dbReference type="Pfam" id="PF04324"/>
    </source>
</evidence>
<dbReference type="InterPro" id="IPR005117">
    <property type="entry name" value="NiRdtase/SiRdtase_haem-b_fer"/>
</dbReference>
<dbReference type="InterPro" id="IPR012744">
    <property type="entry name" value="Nitri_red_NirB"/>
</dbReference>
<dbReference type="UniPathway" id="UPA00653"/>
<dbReference type="Gene3D" id="3.30.413.10">
    <property type="entry name" value="Sulfite Reductase Hemoprotein, domain 1"/>
    <property type="match status" value="1"/>
</dbReference>
<dbReference type="AlphaFoldDB" id="A0A1W5ZTI0"/>
<organism evidence="22 23">
    <name type="scientific">Halobacillus mangrovi</name>
    <dbReference type="NCBI Taxonomy" id="402384"/>
    <lineage>
        <taxon>Bacteria</taxon>
        <taxon>Bacillati</taxon>
        <taxon>Bacillota</taxon>
        <taxon>Bacilli</taxon>
        <taxon>Bacillales</taxon>
        <taxon>Bacillaceae</taxon>
        <taxon>Halobacillus</taxon>
    </lineage>
</organism>
<dbReference type="InterPro" id="IPR023753">
    <property type="entry name" value="FAD/NAD-binding_dom"/>
</dbReference>
<feature type="binding site" evidence="16">
    <location>
        <position position="636"/>
    </location>
    <ligand>
        <name>[4Fe-4S] cluster</name>
        <dbReference type="ChEBI" id="CHEBI:49883"/>
    </ligand>
</feature>
<dbReference type="GO" id="GO:0042128">
    <property type="term" value="P:nitrate assimilation"/>
    <property type="evidence" value="ECO:0007669"/>
    <property type="project" value="UniProtKB-UniRule"/>
</dbReference>
<comment type="similarity">
    <text evidence="3">Belongs to the nitrite and sulfite reductase 4Fe-4S domain family.</text>
</comment>
<dbReference type="InterPro" id="IPR041854">
    <property type="entry name" value="BFD-like_2Fe2S-bd_dom_sf"/>
</dbReference>
<dbReference type="CDD" id="cd19944">
    <property type="entry name" value="NirB_Fer2_BFD-like_2"/>
    <property type="match status" value="1"/>
</dbReference>
<proteinExistence type="inferred from homology"/>
<dbReference type="EMBL" id="CP020772">
    <property type="protein sequence ID" value="ARI76602.1"/>
    <property type="molecule type" value="Genomic_DNA"/>
</dbReference>
<feature type="domain" description="FAD/NAD(P)-binding" evidence="20">
    <location>
        <begin position="5"/>
        <end position="282"/>
    </location>
</feature>
<dbReference type="GO" id="GO:0098809">
    <property type="term" value="F:nitrite reductase activity"/>
    <property type="evidence" value="ECO:0007669"/>
    <property type="project" value="InterPro"/>
</dbReference>
<dbReference type="Pfam" id="PF01077">
    <property type="entry name" value="NIR_SIR"/>
    <property type="match status" value="1"/>
</dbReference>
<evidence type="ECO:0000256" key="1">
    <source>
        <dbReference type="ARBA" id="ARBA00001974"/>
    </source>
</evidence>
<evidence type="ECO:0000256" key="4">
    <source>
        <dbReference type="ARBA" id="ARBA00022485"/>
    </source>
</evidence>
<dbReference type="GO" id="GO:0051539">
    <property type="term" value="F:4 iron, 4 sulfur cluster binding"/>
    <property type="evidence" value="ECO:0007669"/>
    <property type="project" value="UniProtKB-KW"/>
</dbReference>
<dbReference type="Pfam" id="PF04324">
    <property type="entry name" value="Fer2_BFD"/>
    <property type="match status" value="2"/>
</dbReference>
<dbReference type="STRING" id="402384.HM131_07025"/>
<dbReference type="SUPFAM" id="SSF51905">
    <property type="entry name" value="FAD/NAD(P)-binding domain"/>
    <property type="match status" value="2"/>
</dbReference>
<evidence type="ECO:0000259" key="18">
    <source>
        <dbReference type="Pfam" id="PF03460"/>
    </source>
</evidence>
<evidence type="ECO:0000259" key="21">
    <source>
        <dbReference type="Pfam" id="PF18267"/>
    </source>
</evidence>
<evidence type="ECO:0000256" key="6">
    <source>
        <dbReference type="ARBA" id="ARBA00022630"/>
    </source>
</evidence>
<keyword evidence="8 16" id="KW-0479">Metal-binding</keyword>
<evidence type="ECO:0000256" key="2">
    <source>
        <dbReference type="ARBA" id="ARBA00005096"/>
    </source>
</evidence>
<keyword evidence="12 16" id="KW-0411">Iron-sulfur</keyword>
<evidence type="ECO:0000313" key="22">
    <source>
        <dbReference type="EMBL" id="ARI76602.1"/>
    </source>
</evidence>
<evidence type="ECO:0000256" key="15">
    <source>
        <dbReference type="PIRNR" id="PIRNR037149"/>
    </source>
</evidence>
<keyword evidence="10" id="KW-0560">Oxidoreductase</keyword>
<dbReference type="InterPro" id="IPR007419">
    <property type="entry name" value="BFD-like_2Fe2S-bd_dom"/>
</dbReference>
<evidence type="ECO:0000256" key="7">
    <source>
        <dbReference type="ARBA" id="ARBA00022714"/>
    </source>
</evidence>
<dbReference type="Pfam" id="PF03460">
    <property type="entry name" value="NIR_SIR_ferr"/>
    <property type="match status" value="1"/>
</dbReference>
<dbReference type="CDD" id="cd19943">
    <property type="entry name" value="NirB_Fer2_BFD-like_1"/>
    <property type="match status" value="1"/>
</dbReference>
<feature type="domain" description="Nitrite/sulphite reductase 4Fe-4S" evidence="17">
    <location>
        <begin position="621"/>
        <end position="757"/>
    </location>
</feature>
<evidence type="ECO:0000259" key="17">
    <source>
        <dbReference type="Pfam" id="PF01077"/>
    </source>
</evidence>
<accession>A0A1W5ZTI0</accession>
<dbReference type="GO" id="GO:0020037">
    <property type="term" value="F:heme binding"/>
    <property type="evidence" value="ECO:0007669"/>
    <property type="project" value="InterPro"/>
</dbReference>
<dbReference type="Gene3D" id="3.30.390.30">
    <property type="match status" value="1"/>
</dbReference>
<dbReference type="NCBIfam" id="TIGR02374">
    <property type="entry name" value="nitri_red_nirB"/>
    <property type="match status" value="1"/>
</dbReference>
<evidence type="ECO:0000256" key="13">
    <source>
        <dbReference type="ARBA" id="ARBA00023063"/>
    </source>
</evidence>
<feature type="domain" description="Nitrite/Sulfite reductase ferredoxin-like" evidence="18">
    <location>
        <begin position="551"/>
        <end position="613"/>
    </location>
</feature>
<dbReference type="Pfam" id="PF07992">
    <property type="entry name" value="Pyr_redox_2"/>
    <property type="match status" value="1"/>
</dbReference>
<dbReference type="PANTHER" id="PTHR43809">
    <property type="entry name" value="NITRITE REDUCTASE (NADH) LARGE SUBUNIT"/>
    <property type="match status" value="1"/>
</dbReference>
<dbReference type="Gene3D" id="3.50.50.60">
    <property type="entry name" value="FAD/NAD(P)-binding domain"/>
    <property type="match status" value="2"/>
</dbReference>
<dbReference type="InterPro" id="IPR006067">
    <property type="entry name" value="NO2/SO3_Rdtase_4Fe4S_dom"/>
</dbReference>
<evidence type="ECO:0000256" key="12">
    <source>
        <dbReference type="ARBA" id="ARBA00023014"/>
    </source>
</evidence>
<keyword evidence="4 16" id="KW-0004">4Fe-4S</keyword>
<comment type="pathway">
    <text evidence="2">Nitrogen metabolism; nitrate reduction (assimilation).</text>
</comment>
<evidence type="ECO:0000256" key="11">
    <source>
        <dbReference type="ARBA" id="ARBA00023004"/>
    </source>
</evidence>
<comment type="cofactor">
    <cofactor evidence="16">
        <name>[4Fe-4S] cluster</name>
        <dbReference type="ChEBI" id="CHEBI:49883"/>
    </cofactor>
    <text evidence="16">Binds 1 [4Fe-4S] cluster per subunit.</text>
</comment>
<dbReference type="PIRSF" id="PIRSF037149">
    <property type="entry name" value="NirB"/>
    <property type="match status" value="1"/>
</dbReference>
<keyword evidence="11 16" id="KW-0408">Iron</keyword>
<feature type="domain" description="BFD-like [2Fe-2S]-binding" evidence="19">
    <location>
        <begin position="476"/>
        <end position="525"/>
    </location>
</feature>
<reference evidence="22 23" key="1">
    <citation type="submission" date="2017-04" db="EMBL/GenBank/DDBJ databases">
        <title>The whole genome sequencing and assembly of Halobacillus mangrovi strain.</title>
        <authorList>
            <person name="Lee S.-J."/>
            <person name="Park M.-K."/>
            <person name="Kim J.-Y."/>
            <person name="Lee Y.-J."/>
            <person name="Yi H."/>
            <person name="Bahn Y.-S."/>
            <person name="Kim J.F."/>
            <person name="Lee D.-W."/>
        </authorList>
    </citation>
    <scope>NUCLEOTIDE SEQUENCE [LARGE SCALE GENOMIC DNA]</scope>
    <source>
        <strain evidence="22 23">KTB 131</strain>
    </source>
</reference>
<gene>
    <name evidence="22" type="ORF">HM131_07025</name>
</gene>
<dbReference type="InterPro" id="IPR052034">
    <property type="entry name" value="NasD-like"/>
</dbReference>
<dbReference type="SUPFAM" id="SSF55124">
    <property type="entry name" value="Nitrite/Sulfite reductase N-terminal domain-like"/>
    <property type="match status" value="1"/>
</dbReference>
<dbReference type="InterPro" id="IPR017121">
    <property type="entry name" value="Nitrite_Rdtase_lsu"/>
</dbReference>
<evidence type="ECO:0000259" key="20">
    <source>
        <dbReference type="Pfam" id="PF07992"/>
    </source>
</evidence>
<dbReference type="PRINTS" id="PR00411">
    <property type="entry name" value="PNDRDTASEI"/>
</dbReference>
<dbReference type="RefSeq" id="WP_085029080.1">
    <property type="nucleotide sequence ID" value="NZ_CP020772.1"/>
</dbReference>
<dbReference type="SUPFAM" id="SSF56014">
    <property type="entry name" value="Nitrite and sulphite reductase 4Fe-4S domain-like"/>
    <property type="match status" value="1"/>
</dbReference>
<dbReference type="InterPro" id="IPR036136">
    <property type="entry name" value="Nit/Sulf_reduc_fer-like_dom_sf"/>
</dbReference>
<dbReference type="Pfam" id="PF18267">
    <property type="entry name" value="Rubredoxin_C"/>
    <property type="match status" value="1"/>
</dbReference>
<dbReference type="PRINTS" id="PR00368">
    <property type="entry name" value="FADPNR"/>
</dbReference>
<evidence type="ECO:0000256" key="16">
    <source>
        <dbReference type="PIRSR" id="PIRSR037149-1"/>
    </source>
</evidence>
<feature type="domain" description="NADH-rubredoxin oxidoreductase C-terminal" evidence="21">
    <location>
        <begin position="317"/>
        <end position="384"/>
    </location>
</feature>
<dbReference type="GO" id="GO:0046872">
    <property type="term" value="F:metal ion binding"/>
    <property type="evidence" value="ECO:0007669"/>
    <property type="project" value="UniProtKB-KW"/>
</dbReference>
<dbReference type="OrthoDB" id="9792592at2"/>
<feature type="binding site" evidence="16">
    <location>
        <position position="674"/>
    </location>
    <ligand>
        <name>[4Fe-4S] cluster</name>
        <dbReference type="ChEBI" id="CHEBI:49883"/>
    </ligand>
</feature>
<comment type="cofactor">
    <cofactor evidence="14">
        <name>[2Fe-2S] cluster</name>
        <dbReference type="ChEBI" id="CHEBI:190135"/>
    </cofactor>
</comment>
<dbReference type="GO" id="GO:0050661">
    <property type="term" value="F:NADP binding"/>
    <property type="evidence" value="ECO:0007669"/>
    <property type="project" value="UniProtKB-UniRule"/>
</dbReference>
<evidence type="ECO:0000256" key="5">
    <source>
        <dbReference type="ARBA" id="ARBA00022617"/>
    </source>
</evidence>
<dbReference type="InterPro" id="IPR036188">
    <property type="entry name" value="FAD/NAD-bd_sf"/>
</dbReference>
<name>A0A1W5ZTI0_9BACI</name>
<keyword evidence="5 16" id="KW-0349">Heme</keyword>
<dbReference type="InterPro" id="IPR016156">
    <property type="entry name" value="FAD/NAD-linked_Rdtase_dimer_sf"/>
</dbReference>
<protein>
    <submittedName>
        <fullName evidence="22">Nitrite reductase large subunit</fullName>
    </submittedName>
</protein>
<dbReference type="GO" id="GO:0050660">
    <property type="term" value="F:flavin adenine dinucleotide binding"/>
    <property type="evidence" value="ECO:0007669"/>
    <property type="project" value="UniProtKB-UniRule"/>
</dbReference>
<dbReference type="Proteomes" id="UP000192527">
    <property type="component" value="Chromosome"/>
</dbReference>
<keyword evidence="9 15" id="KW-0274">FAD</keyword>
<dbReference type="FunFam" id="1.10.10.1100:FF:000002">
    <property type="entry name" value="Nitrite reductase large subunit"/>
    <property type="match status" value="1"/>
</dbReference>
<dbReference type="InterPro" id="IPR006066">
    <property type="entry name" value="NO2/SO3_Rdtase_FeS/sirohaem_BS"/>
</dbReference>
<feature type="binding site" evidence="16">
    <location>
        <position position="670"/>
    </location>
    <ligand>
        <name>[4Fe-4S] cluster</name>
        <dbReference type="ChEBI" id="CHEBI:49883"/>
    </ligand>
</feature>
<dbReference type="PRINTS" id="PR00397">
    <property type="entry name" value="SIROHAEM"/>
</dbReference>
<dbReference type="PANTHER" id="PTHR43809:SF1">
    <property type="entry name" value="NITRITE REDUCTASE (NADH) LARGE SUBUNIT"/>
    <property type="match status" value="1"/>
</dbReference>
<comment type="cofactor">
    <cofactor evidence="16">
        <name>siroheme</name>
        <dbReference type="ChEBI" id="CHEBI:60052"/>
    </cofactor>
    <text evidence="16">Binds 1 siroheme per subunit.</text>
</comment>
<evidence type="ECO:0000256" key="14">
    <source>
        <dbReference type="ARBA" id="ARBA00034078"/>
    </source>
</evidence>
<keyword evidence="13 15" id="KW-0534">Nitrate assimilation</keyword>
<dbReference type="KEGG" id="hmn:HM131_07025"/>
<comment type="cofactor">
    <cofactor evidence="1 15">
        <name>FAD</name>
        <dbReference type="ChEBI" id="CHEBI:57692"/>
    </cofactor>
</comment>
<evidence type="ECO:0000313" key="23">
    <source>
        <dbReference type="Proteomes" id="UP000192527"/>
    </source>
</evidence>
<evidence type="ECO:0000256" key="3">
    <source>
        <dbReference type="ARBA" id="ARBA00010429"/>
    </source>
</evidence>
<dbReference type="InterPro" id="IPR045854">
    <property type="entry name" value="NO2/SO3_Rdtase_4Fe4S_sf"/>
</dbReference>
<keyword evidence="7" id="KW-0001">2Fe-2S</keyword>
<feature type="binding site" description="axial binding residue" evidence="16">
    <location>
        <position position="674"/>
    </location>
    <ligand>
        <name>siroheme</name>
        <dbReference type="ChEBI" id="CHEBI:60052"/>
    </ligand>
    <ligandPart>
        <name>Fe</name>
        <dbReference type="ChEBI" id="CHEBI:18248"/>
    </ligandPart>
</feature>
<evidence type="ECO:0000256" key="10">
    <source>
        <dbReference type="ARBA" id="ARBA00023002"/>
    </source>
</evidence>
<feature type="domain" description="BFD-like [2Fe-2S]-binding" evidence="19">
    <location>
        <begin position="412"/>
        <end position="461"/>
    </location>
</feature>
<evidence type="ECO:0000256" key="9">
    <source>
        <dbReference type="ARBA" id="ARBA00022827"/>
    </source>
</evidence>
<keyword evidence="23" id="KW-1185">Reference proteome</keyword>
<sequence length="803" mass="88737">MAKQKLVLIGNGMAGIRAIEEVLKLSPEKFEITVFGSEPYPNYNRIELSKVLQGDTKIDDITLNSWQWYEENDILLYPGETVTVIDKDRQRIYTDKDRQVDFDKLIIATGSVPFMLPLPGADKDGVTAFRDIKDCENMMDCANQYKKAVVIGGGLLGLEAARGLLNLGMKVDVVHIADYLMERQLDKTAGKMLQSELEEQGMNFLLEKQSAEITGQDRVEGLKFKDGEEIEADLVVMAVGIRPNISLAKESGIPVNRGIIVNDYLETQVPNIFAVGECAEHREMVYGLVAPLYQQGKEMALKICELEGEGYEGSVLSTQLKVSGVDVFSTGKINEDEGTKSIKVFDDWKGIYKKVLIDDGKITGAVLFGDTKDGNRLLSLINKEAPIEEYTDTDGADAAGTNLVAEMPDEEIICGCNGVTKGTIVESINSQGLSTVEQVKGCTNASRSCGGCKSLVSELLEHTLGDEFDQNHKESICACTTLSKEEVVEEIKAKGLTHTKEVMNVLGWESEEGCSKCKPALNYYLGMLNPKEYQDEKQSRFVNERLHANIQKDGTYSVVPRMYGGVTNSNDLRKIADVADKYEVKLIKVTGGQRLDLLGVQKEDLPQIWSELDMPSGSAYAKGLRTVKTCVGADFCRFGTQDSIGLGVRLEKKFEGLNTPHKVKMSVSACPRNCAEGSVKDIGVVGLDGEFEIYVGGNGGTHMRKAELLSKVKTEEEVIDTSAAFLQYYREDANYLERTSAWVERVGLDQIKSVLSDKKTFIDLNHRMNEALSVLKDPWKEALEDQNILKDLYQNVKVPSGSH</sequence>
<dbReference type="Gene3D" id="1.10.10.1100">
    <property type="entry name" value="BFD-like [2Fe-2S]-binding domain"/>
    <property type="match status" value="1"/>
</dbReference>